<dbReference type="EMBL" id="NNRN01000062">
    <property type="protein sequence ID" value="OYR24557.1"/>
    <property type="molecule type" value="Genomic_DNA"/>
</dbReference>
<proteinExistence type="predicted"/>
<accession>A0A256GBP9</accession>
<name>A0A256GBP9_9HYPH</name>
<comment type="caution">
    <text evidence="1">The sequence shown here is derived from an EMBL/GenBank/DDBJ whole genome shotgun (WGS) entry which is preliminary data.</text>
</comment>
<dbReference type="AlphaFoldDB" id="A0A256GBP9"/>
<protein>
    <submittedName>
        <fullName evidence="1">Uncharacterized protein</fullName>
    </submittedName>
</protein>
<gene>
    <name evidence="1" type="ORF">CES86_4843</name>
</gene>
<organism evidence="1 2">
    <name type="scientific">Brucella lupini</name>
    <dbReference type="NCBI Taxonomy" id="255457"/>
    <lineage>
        <taxon>Bacteria</taxon>
        <taxon>Pseudomonadati</taxon>
        <taxon>Pseudomonadota</taxon>
        <taxon>Alphaproteobacteria</taxon>
        <taxon>Hyphomicrobiales</taxon>
        <taxon>Brucellaceae</taxon>
        <taxon>Brucella/Ochrobactrum group</taxon>
        <taxon>Brucella</taxon>
    </lineage>
</organism>
<sequence length="39" mass="4660">MMLVLSDMKNARAEYPTSRIPFGMCLFQAYDRMKRFLLN</sequence>
<evidence type="ECO:0000313" key="2">
    <source>
        <dbReference type="Proteomes" id="UP000216363"/>
    </source>
</evidence>
<evidence type="ECO:0000313" key="1">
    <source>
        <dbReference type="EMBL" id="OYR24557.1"/>
    </source>
</evidence>
<dbReference type="Proteomes" id="UP000216363">
    <property type="component" value="Unassembled WGS sequence"/>
</dbReference>
<reference evidence="1 2" key="1">
    <citation type="submission" date="2017-07" db="EMBL/GenBank/DDBJ databases">
        <title>Draft genome of Ochrobactrum lupini type strain LUP21.</title>
        <authorList>
            <person name="Krzyzanowska D.M."/>
            <person name="Jafra S."/>
        </authorList>
    </citation>
    <scope>NUCLEOTIDE SEQUENCE [LARGE SCALE GENOMIC DNA]</scope>
    <source>
        <strain evidence="1 2">LUP21</strain>
    </source>
</reference>